<organism evidence="1 2">
    <name type="scientific">Chitinibacter bivalviorum</name>
    <dbReference type="NCBI Taxonomy" id="2739434"/>
    <lineage>
        <taxon>Bacteria</taxon>
        <taxon>Pseudomonadati</taxon>
        <taxon>Pseudomonadota</taxon>
        <taxon>Betaproteobacteria</taxon>
        <taxon>Neisseriales</taxon>
        <taxon>Chitinibacteraceae</taxon>
        <taxon>Chitinibacter</taxon>
    </lineage>
</organism>
<accession>A0A7H9BM95</accession>
<dbReference type="SUPFAM" id="SSF54909">
    <property type="entry name" value="Dimeric alpha+beta barrel"/>
    <property type="match status" value="1"/>
</dbReference>
<dbReference type="AlphaFoldDB" id="A0A7H9BM95"/>
<dbReference type="EMBL" id="CP058627">
    <property type="protein sequence ID" value="QLG89368.1"/>
    <property type="molecule type" value="Genomic_DNA"/>
</dbReference>
<name>A0A7H9BM95_9NEIS</name>
<proteinExistence type="predicted"/>
<dbReference type="KEGG" id="chiz:HQ393_14560"/>
<evidence type="ECO:0000313" key="2">
    <source>
        <dbReference type="Proteomes" id="UP000509597"/>
    </source>
</evidence>
<gene>
    <name evidence="1" type="ORF">HQ393_14560</name>
</gene>
<keyword evidence="1" id="KW-0560">Oxidoreductase</keyword>
<keyword evidence="1" id="KW-0503">Monooxygenase</keyword>
<dbReference type="GO" id="GO:0004497">
    <property type="term" value="F:monooxygenase activity"/>
    <property type="evidence" value="ECO:0007669"/>
    <property type="project" value="UniProtKB-KW"/>
</dbReference>
<sequence length="118" mass="13331">MYSATFIFTAKEYDHEFHALDALIATAAKESIGYIGEEAWEDPQTGRIANVYYWENEAGLKALIAHPKHIEAKKRYSEWLGGYQVIISQVLKTYGDGQLGHVLSQRVEESVLGQRQAN</sequence>
<keyword evidence="2" id="KW-1185">Reference proteome</keyword>
<dbReference type="InterPro" id="IPR011008">
    <property type="entry name" value="Dimeric_a/b-barrel"/>
</dbReference>
<dbReference type="Proteomes" id="UP000509597">
    <property type="component" value="Chromosome"/>
</dbReference>
<evidence type="ECO:0000313" key="1">
    <source>
        <dbReference type="EMBL" id="QLG89368.1"/>
    </source>
</evidence>
<dbReference type="RefSeq" id="WP_179355942.1">
    <property type="nucleotide sequence ID" value="NZ_CP058627.1"/>
</dbReference>
<protein>
    <submittedName>
        <fullName evidence="1">Antibiotic biosynthesis monooxygenase</fullName>
    </submittedName>
</protein>
<dbReference type="Gene3D" id="3.30.70.100">
    <property type="match status" value="1"/>
</dbReference>
<reference evidence="1 2" key="1">
    <citation type="submission" date="2020-07" db="EMBL/GenBank/DDBJ databases">
        <title>Complete genome sequence of Chitinibacter sp. 2T18.</title>
        <authorList>
            <person name="Bae J.-W."/>
            <person name="Choi J.-W."/>
        </authorList>
    </citation>
    <scope>NUCLEOTIDE SEQUENCE [LARGE SCALE GENOMIC DNA]</scope>
    <source>
        <strain evidence="1 2">2T18</strain>
    </source>
</reference>